<dbReference type="GO" id="GO:0005643">
    <property type="term" value="C:nuclear pore"/>
    <property type="evidence" value="ECO:0007669"/>
    <property type="project" value="UniProtKB-SubCell"/>
</dbReference>
<dbReference type="Gene3D" id="2.30.29.30">
    <property type="entry name" value="Pleckstrin-homology domain (PH domain)/Phosphotyrosine-binding domain (PTB)"/>
    <property type="match status" value="1"/>
</dbReference>
<gene>
    <name evidence="7" type="ORF">OT_ostta10g02160</name>
</gene>
<dbReference type="GO" id="GO:0005096">
    <property type="term" value="F:GTPase activator activity"/>
    <property type="evidence" value="ECO:0007669"/>
    <property type="project" value="TreeGrafter"/>
</dbReference>
<evidence type="ECO:0000256" key="4">
    <source>
        <dbReference type="ARBA" id="ARBA00023132"/>
    </source>
</evidence>
<reference evidence="7 8" key="2">
    <citation type="journal article" date="2014" name="BMC Genomics">
        <title>An improved genome of the model marine alga Ostreococcus tauri unfolds by assessing Illumina de novo assemblies.</title>
        <authorList>
            <person name="Blanc-Mathieu R."/>
            <person name="Verhelst B."/>
            <person name="Derelle E."/>
            <person name="Rombauts S."/>
            <person name="Bouget F.Y."/>
            <person name="Carre I."/>
            <person name="Chateau A."/>
            <person name="Eyre-Walker A."/>
            <person name="Grimsley N."/>
            <person name="Moreau H."/>
            <person name="Piegu B."/>
            <person name="Rivals E."/>
            <person name="Schackwitz W."/>
            <person name="Van de Peer Y."/>
            <person name="Piganeau G."/>
        </authorList>
    </citation>
    <scope>NUCLEOTIDE SEQUENCE [LARGE SCALE GENOMIC DNA]</scope>
    <source>
        <strain evidence="8">OTTH 0595 / CCAP 157/2 / RCC745</strain>
    </source>
</reference>
<dbReference type="OrthoDB" id="2357150at2759"/>
<dbReference type="AlphaFoldDB" id="A0A090M5A1"/>
<keyword evidence="2" id="KW-0813">Transport</keyword>
<dbReference type="GO" id="GO:0015031">
    <property type="term" value="P:protein transport"/>
    <property type="evidence" value="ECO:0007669"/>
    <property type="project" value="UniProtKB-KW"/>
</dbReference>
<proteinExistence type="predicted"/>
<evidence type="ECO:0000256" key="3">
    <source>
        <dbReference type="ARBA" id="ARBA00023010"/>
    </source>
</evidence>
<dbReference type="RefSeq" id="XP_022839813.1">
    <property type="nucleotide sequence ID" value="XM_022983180.1"/>
</dbReference>
<keyword evidence="4" id="KW-0653">Protein transport</keyword>
<feature type="region of interest" description="Disordered" evidence="5">
    <location>
        <begin position="1"/>
        <end position="70"/>
    </location>
</feature>
<dbReference type="PANTHER" id="PTHR23138:SF87">
    <property type="entry name" value="E3 SUMO-PROTEIN LIGASE RANBP2"/>
    <property type="match status" value="1"/>
</dbReference>
<dbReference type="STRING" id="70448.A0A090M5A1"/>
<dbReference type="GO" id="GO:0005737">
    <property type="term" value="C:cytoplasm"/>
    <property type="evidence" value="ECO:0007669"/>
    <property type="project" value="TreeGrafter"/>
</dbReference>
<dbReference type="GO" id="GO:0006913">
    <property type="term" value="P:nucleocytoplasmic transport"/>
    <property type="evidence" value="ECO:0007669"/>
    <property type="project" value="InterPro"/>
</dbReference>
<comment type="subcellular location">
    <subcellularLocation>
        <location evidence="1">Nucleus</location>
        <location evidence="1">Nuclear pore complex</location>
    </subcellularLocation>
</comment>
<comment type="caution">
    <text evidence="7">The sequence shown here is derived from an EMBL/GenBank/DDBJ whole genome shotgun (WGS) entry which is preliminary data.</text>
</comment>
<evidence type="ECO:0000256" key="1">
    <source>
        <dbReference type="ARBA" id="ARBA00004567"/>
    </source>
</evidence>
<dbReference type="SMART" id="SM00160">
    <property type="entry name" value="RanBD"/>
    <property type="match status" value="1"/>
</dbReference>
<keyword evidence="2" id="KW-0509">mRNA transport</keyword>
<dbReference type="PANTHER" id="PTHR23138">
    <property type="entry name" value="RAN BINDING PROTEIN"/>
    <property type="match status" value="1"/>
</dbReference>
<evidence type="ECO:0000256" key="5">
    <source>
        <dbReference type="SAM" id="MobiDB-lite"/>
    </source>
</evidence>
<organism evidence="7 8">
    <name type="scientific">Ostreococcus tauri</name>
    <name type="common">Marine green alga</name>
    <dbReference type="NCBI Taxonomy" id="70448"/>
    <lineage>
        <taxon>Eukaryota</taxon>
        <taxon>Viridiplantae</taxon>
        <taxon>Chlorophyta</taxon>
        <taxon>Mamiellophyceae</taxon>
        <taxon>Mamiellales</taxon>
        <taxon>Bathycoccaceae</taxon>
        <taxon>Ostreococcus</taxon>
    </lineage>
</organism>
<dbReference type="SUPFAM" id="SSF50729">
    <property type="entry name" value="PH domain-like"/>
    <property type="match status" value="1"/>
</dbReference>
<evidence type="ECO:0000256" key="2">
    <source>
        <dbReference type="ARBA" id="ARBA00022816"/>
    </source>
</evidence>
<keyword evidence="4" id="KW-0906">Nuclear pore complex</keyword>
<dbReference type="GeneID" id="9832192"/>
<feature type="compositionally biased region" description="Acidic residues" evidence="5">
    <location>
        <begin position="57"/>
        <end position="67"/>
    </location>
</feature>
<dbReference type="InterPro" id="IPR000156">
    <property type="entry name" value="Ran_bind_dom"/>
</dbReference>
<dbReference type="CDD" id="cd13179">
    <property type="entry name" value="RanBD_RanBP1"/>
    <property type="match status" value="1"/>
</dbReference>
<dbReference type="PROSITE" id="PS50196">
    <property type="entry name" value="RANBD1"/>
    <property type="match status" value="1"/>
</dbReference>
<keyword evidence="4" id="KW-0539">Nucleus</keyword>
<evidence type="ECO:0000313" key="8">
    <source>
        <dbReference type="Proteomes" id="UP000009170"/>
    </source>
</evidence>
<sequence length="250" mass="26870">MSADDAKETPAATTTTTGVFGSTASMGGFGGLASGGFDPSKFASTAETGSEKKTDDDAGDEDEDDVEAECKAEFKPVVKLEIREGAEAEKTGEEDEDILFEAKVKAYRYTDGEWKERGLGPIKLLEHKTSKKIRVLMRRDKTLKICANFYVQQESKVAEHAASEKACVFTTVDCSDGDVAPELYNMCIKFGSSEKREAFTAAFEDAQKKMAALPKDETEIEAEAEKAAVADEADALADALEGAKVEGEGN</sequence>
<dbReference type="GO" id="GO:0051028">
    <property type="term" value="P:mRNA transport"/>
    <property type="evidence" value="ECO:0007669"/>
    <property type="project" value="UniProtKB-KW"/>
</dbReference>
<dbReference type="InterPro" id="IPR045256">
    <property type="entry name" value="RanBP1_RanBD"/>
</dbReference>
<keyword evidence="3" id="KW-0811">Translocation</keyword>
<dbReference type="InterPro" id="IPR045255">
    <property type="entry name" value="RanBP1-like"/>
</dbReference>
<feature type="domain" description="RanBD1" evidence="6">
    <location>
        <begin position="73"/>
        <end position="212"/>
    </location>
</feature>
<evidence type="ECO:0000313" key="7">
    <source>
        <dbReference type="EMBL" id="CEF99390.1"/>
    </source>
</evidence>
<dbReference type="FunCoup" id="A0A090M5A1">
    <property type="interactions" value="1871"/>
</dbReference>
<keyword evidence="8" id="KW-1185">Reference proteome</keyword>
<dbReference type="InParanoid" id="A0A090M5A1"/>
<accession>A0A090M5A1</accession>
<name>A0A090M5A1_OSTTA</name>
<dbReference type="Proteomes" id="UP000009170">
    <property type="component" value="Unassembled WGS sequence"/>
</dbReference>
<evidence type="ECO:0000259" key="6">
    <source>
        <dbReference type="PROSITE" id="PS50196"/>
    </source>
</evidence>
<dbReference type="KEGG" id="ota:OT_ostta10g02160"/>
<dbReference type="InterPro" id="IPR011993">
    <property type="entry name" value="PH-like_dom_sf"/>
</dbReference>
<dbReference type="EMBL" id="CAID01000010">
    <property type="protein sequence ID" value="CEF99390.1"/>
    <property type="molecule type" value="Genomic_DNA"/>
</dbReference>
<dbReference type="Pfam" id="PF00638">
    <property type="entry name" value="Ran_BP1"/>
    <property type="match status" value="1"/>
</dbReference>
<reference evidence="8" key="1">
    <citation type="journal article" date="2006" name="Proc. Natl. Acad. Sci. U.S.A.">
        <title>Genome analysis of the smallest free-living eukaryote Ostreococcus tauri unveils many unique features.</title>
        <authorList>
            <person name="Derelle E."/>
            <person name="Ferraz C."/>
            <person name="Rombauts S."/>
            <person name="Rouze P."/>
            <person name="Worden A.Z."/>
            <person name="Robbens S."/>
            <person name="Partensky F."/>
            <person name="Degroeve S."/>
            <person name="Echeynie S."/>
            <person name="Cooke R."/>
            <person name="Saeys Y."/>
            <person name="Wuyts J."/>
            <person name="Jabbari K."/>
            <person name="Bowler C."/>
            <person name="Panaud O."/>
            <person name="Piegu B."/>
            <person name="Ball S.G."/>
            <person name="Ral J.-P."/>
            <person name="Bouget F.-Y."/>
            <person name="Piganeau G."/>
            <person name="De Baets B."/>
            <person name="Picard A."/>
            <person name="Delseny M."/>
            <person name="Demaille J."/>
            <person name="Van de Peer Y."/>
            <person name="Moreau H."/>
        </authorList>
    </citation>
    <scope>NUCLEOTIDE SEQUENCE [LARGE SCALE GENOMIC DNA]</scope>
    <source>
        <strain evidence="8">OTTH 0595 / CCAP 157/2 / RCC745</strain>
    </source>
</reference>
<protein>
    <submittedName>
        <fullName evidence="7">Pleckstrin homology-like domain</fullName>
    </submittedName>
</protein>